<name>A0AA38LQA5_TAXCH</name>
<feature type="non-terminal residue" evidence="2">
    <location>
        <position position="1"/>
    </location>
</feature>
<dbReference type="SMART" id="SM00220">
    <property type="entry name" value="S_TKc"/>
    <property type="match status" value="1"/>
</dbReference>
<protein>
    <recommendedName>
        <fullName evidence="1">Protein kinase domain-containing protein</fullName>
    </recommendedName>
</protein>
<organism evidence="2 3">
    <name type="scientific">Taxus chinensis</name>
    <name type="common">Chinese yew</name>
    <name type="synonym">Taxus wallichiana var. chinensis</name>
    <dbReference type="NCBI Taxonomy" id="29808"/>
    <lineage>
        <taxon>Eukaryota</taxon>
        <taxon>Viridiplantae</taxon>
        <taxon>Streptophyta</taxon>
        <taxon>Embryophyta</taxon>
        <taxon>Tracheophyta</taxon>
        <taxon>Spermatophyta</taxon>
        <taxon>Pinopsida</taxon>
        <taxon>Pinidae</taxon>
        <taxon>Conifers II</taxon>
        <taxon>Cupressales</taxon>
        <taxon>Taxaceae</taxon>
        <taxon>Taxus</taxon>
    </lineage>
</organism>
<dbReference type="AlphaFoldDB" id="A0AA38LQA5"/>
<comment type="caution">
    <text evidence="2">The sequence shown here is derived from an EMBL/GenBank/DDBJ whole genome shotgun (WGS) entry which is preliminary data.</text>
</comment>
<dbReference type="InterPro" id="IPR000719">
    <property type="entry name" value="Prot_kinase_dom"/>
</dbReference>
<dbReference type="Gene3D" id="3.30.200.20">
    <property type="entry name" value="Phosphorylase Kinase, domain 1"/>
    <property type="match status" value="1"/>
</dbReference>
<dbReference type="GO" id="GO:0004674">
    <property type="term" value="F:protein serine/threonine kinase activity"/>
    <property type="evidence" value="ECO:0007669"/>
    <property type="project" value="TreeGrafter"/>
</dbReference>
<feature type="domain" description="Protein kinase" evidence="1">
    <location>
        <begin position="39"/>
        <end position="176"/>
    </location>
</feature>
<dbReference type="InterPro" id="IPR051681">
    <property type="entry name" value="Ser/Thr_Kinases-Pseudokinases"/>
</dbReference>
<evidence type="ECO:0000259" key="1">
    <source>
        <dbReference type="PROSITE" id="PS50011"/>
    </source>
</evidence>
<reference evidence="2 3" key="1">
    <citation type="journal article" date="2021" name="Nat. Plants">
        <title>The Taxus genome provides insights into paclitaxel biosynthesis.</title>
        <authorList>
            <person name="Xiong X."/>
            <person name="Gou J."/>
            <person name="Liao Q."/>
            <person name="Li Y."/>
            <person name="Zhou Q."/>
            <person name="Bi G."/>
            <person name="Li C."/>
            <person name="Du R."/>
            <person name="Wang X."/>
            <person name="Sun T."/>
            <person name="Guo L."/>
            <person name="Liang H."/>
            <person name="Lu P."/>
            <person name="Wu Y."/>
            <person name="Zhang Z."/>
            <person name="Ro D.K."/>
            <person name="Shang Y."/>
            <person name="Huang S."/>
            <person name="Yan J."/>
        </authorList>
    </citation>
    <scope>NUCLEOTIDE SEQUENCE [LARGE SCALE GENOMIC DNA]</scope>
    <source>
        <strain evidence="2">Ta-2019</strain>
    </source>
</reference>
<dbReference type="Pfam" id="PF07714">
    <property type="entry name" value="PK_Tyr_Ser-Thr"/>
    <property type="match status" value="1"/>
</dbReference>
<dbReference type="PANTHER" id="PTHR44329:SF277">
    <property type="entry name" value="SERINE_THREONINE-PROTEIN KINASE HT1-LIKE"/>
    <property type="match status" value="1"/>
</dbReference>
<evidence type="ECO:0000313" key="2">
    <source>
        <dbReference type="EMBL" id="KAH9330785.1"/>
    </source>
</evidence>
<evidence type="ECO:0000313" key="3">
    <source>
        <dbReference type="Proteomes" id="UP000824469"/>
    </source>
</evidence>
<dbReference type="GO" id="GO:0005524">
    <property type="term" value="F:ATP binding"/>
    <property type="evidence" value="ECO:0007669"/>
    <property type="project" value="InterPro"/>
</dbReference>
<dbReference type="EMBL" id="JAHRHJ020000001">
    <property type="protein sequence ID" value="KAH9330785.1"/>
    <property type="molecule type" value="Genomic_DNA"/>
</dbReference>
<dbReference type="SUPFAM" id="SSF56112">
    <property type="entry name" value="Protein kinase-like (PK-like)"/>
    <property type="match status" value="1"/>
</dbReference>
<dbReference type="PROSITE" id="PS00108">
    <property type="entry name" value="PROTEIN_KINASE_ST"/>
    <property type="match status" value="1"/>
</dbReference>
<dbReference type="PANTHER" id="PTHR44329">
    <property type="entry name" value="SERINE/THREONINE-PROTEIN KINASE TNNI3K-RELATED"/>
    <property type="match status" value="1"/>
</dbReference>
<proteinExistence type="predicted"/>
<sequence>MERRKTIGEWLLGRIIWNPMAEKNLLQVDQNGALICLRLFIGNKFAFGSHSRLYHGIYKQRSVAVKMMWQPDEDNAVATSLEKQFTAEVTLLFQLHHPNIIELVAACKRAPVFCIITEYLPGGSLRAYLQKQEPHSLPLKLILKMALDIARGMQYLHSQGIIHRDLKSENLLLGDD</sequence>
<dbReference type="PROSITE" id="PS50011">
    <property type="entry name" value="PROTEIN_KINASE_DOM"/>
    <property type="match status" value="1"/>
</dbReference>
<dbReference type="InterPro" id="IPR008271">
    <property type="entry name" value="Ser/Thr_kinase_AS"/>
</dbReference>
<keyword evidence="3" id="KW-1185">Reference proteome</keyword>
<dbReference type="OMA" id="YENTAYK"/>
<dbReference type="Gene3D" id="1.10.510.10">
    <property type="entry name" value="Transferase(Phosphotransferase) domain 1"/>
    <property type="match status" value="1"/>
</dbReference>
<dbReference type="Proteomes" id="UP000824469">
    <property type="component" value="Unassembled WGS sequence"/>
</dbReference>
<dbReference type="InterPro" id="IPR001245">
    <property type="entry name" value="Ser-Thr/Tyr_kinase_cat_dom"/>
</dbReference>
<gene>
    <name evidence="2" type="ORF">KI387_002893</name>
</gene>
<dbReference type="InterPro" id="IPR011009">
    <property type="entry name" value="Kinase-like_dom_sf"/>
</dbReference>
<accession>A0AA38LQA5</accession>